<dbReference type="RefSeq" id="WP_082141707.1">
    <property type="nucleotide sequence ID" value="NZ_LFVU01000007.1"/>
</dbReference>
<reference evidence="7 8" key="1">
    <citation type="submission" date="2015-06" db="EMBL/GenBank/DDBJ databases">
        <title>Draft genome sequence of the purine-degrading Clostridium cylindrosporum HC-1 (DSM 605).</title>
        <authorList>
            <person name="Poehlein A."/>
            <person name="Schiel-Bengelsdorf B."/>
            <person name="Bengelsdorf F."/>
            <person name="Daniel R."/>
            <person name="Duerre P."/>
        </authorList>
    </citation>
    <scope>NUCLEOTIDE SEQUENCE [LARGE SCALE GENOMIC DNA]</scope>
    <source>
        <strain evidence="7 8">DSM 605</strain>
    </source>
</reference>
<comment type="similarity">
    <text evidence="1">Belongs to the bacterial solute-binding protein ModA family.</text>
</comment>
<evidence type="ECO:0000256" key="5">
    <source>
        <dbReference type="PIRSR" id="PIRSR004846-1"/>
    </source>
</evidence>
<feature type="binding site" evidence="5">
    <location>
        <position position="186"/>
    </location>
    <ligand>
        <name>molybdate</name>
        <dbReference type="ChEBI" id="CHEBI:36264"/>
    </ligand>
</feature>
<dbReference type="GO" id="GO:0030973">
    <property type="term" value="F:molybdate ion binding"/>
    <property type="evidence" value="ECO:0007669"/>
    <property type="project" value="InterPro"/>
</dbReference>
<dbReference type="AlphaFoldDB" id="A0A0J8D9M7"/>
<dbReference type="InterPro" id="IPR050682">
    <property type="entry name" value="ModA/WtpA"/>
</dbReference>
<dbReference type="PATRIC" id="fig|1121307.3.peg.91"/>
<dbReference type="NCBIfam" id="TIGR01256">
    <property type="entry name" value="modA"/>
    <property type="match status" value="1"/>
</dbReference>
<dbReference type="EMBL" id="LFVU01000007">
    <property type="protein sequence ID" value="KMT22542.1"/>
    <property type="molecule type" value="Genomic_DNA"/>
</dbReference>
<dbReference type="STRING" id="1121307.CLCY_10c00890"/>
<evidence type="ECO:0000256" key="1">
    <source>
        <dbReference type="ARBA" id="ARBA00009175"/>
    </source>
</evidence>
<dbReference type="GO" id="GO:0046872">
    <property type="term" value="F:metal ion binding"/>
    <property type="evidence" value="ECO:0007669"/>
    <property type="project" value="UniProtKB-KW"/>
</dbReference>
<organism evidence="7 8">
    <name type="scientific">Clostridium cylindrosporum DSM 605</name>
    <dbReference type="NCBI Taxonomy" id="1121307"/>
    <lineage>
        <taxon>Bacteria</taxon>
        <taxon>Bacillati</taxon>
        <taxon>Bacillota</taxon>
        <taxon>Clostridia</taxon>
        <taxon>Eubacteriales</taxon>
        <taxon>Clostridiaceae</taxon>
        <taxon>Clostridium</taxon>
    </lineage>
</organism>
<feature type="binding site" evidence="5">
    <location>
        <position position="50"/>
    </location>
    <ligand>
        <name>molybdate</name>
        <dbReference type="ChEBI" id="CHEBI:36264"/>
    </ligand>
</feature>
<evidence type="ECO:0000313" key="7">
    <source>
        <dbReference type="EMBL" id="KMT22542.1"/>
    </source>
</evidence>
<gene>
    <name evidence="7" type="primary">yvgL</name>
    <name evidence="7" type="ORF">CLCY_10c00890</name>
</gene>
<evidence type="ECO:0000313" key="8">
    <source>
        <dbReference type="Proteomes" id="UP000036756"/>
    </source>
</evidence>
<evidence type="ECO:0000256" key="6">
    <source>
        <dbReference type="SAM" id="SignalP"/>
    </source>
</evidence>
<dbReference type="OrthoDB" id="9785015at2"/>
<keyword evidence="4 6" id="KW-0732">Signal</keyword>
<dbReference type="GO" id="GO:0015689">
    <property type="term" value="P:molybdate ion transport"/>
    <property type="evidence" value="ECO:0007669"/>
    <property type="project" value="InterPro"/>
</dbReference>
<dbReference type="SUPFAM" id="SSF53850">
    <property type="entry name" value="Periplasmic binding protein-like II"/>
    <property type="match status" value="1"/>
</dbReference>
<keyword evidence="3 5" id="KW-0479">Metal-binding</keyword>
<dbReference type="InterPro" id="IPR005950">
    <property type="entry name" value="ModA"/>
</dbReference>
<dbReference type="Proteomes" id="UP000036756">
    <property type="component" value="Unassembled WGS sequence"/>
</dbReference>
<protein>
    <submittedName>
        <fullName evidence="7">Putative ABC transporter substrate-binding lipoprotein YvgL</fullName>
    </submittedName>
</protein>
<dbReference type="InterPro" id="IPR044084">
    <property type="entry name" value="AvModA-like_subst-bd"/>
</dbReference>
<dbReference type="PANTHER" id="PTHR30632">
    <property type="entry name" value="MOLYBDATE-BINDING PERIPLASMIC PROTEIN"/>
    <property type="match status" value="1"/>
</dbReference>
<evidence type="ECO:0000256" key="2">
    <source>
        <dbReference type="ARBA" id="ARBA00022505"/>
    </source>
</evidence>
<dbReference type="Gene3D" id="3.40.190.10">
    <property type="entry name" value="Periplasmic binding protein-like II"/>
    <property type="match status" value="2"/>
</dbReference>
<feature type="chain" id="PRO_5038901235" evidence="6">
    <location>
        <begin position="26"/>
        <end position="268"/>
    </location>
</feature>
<dbReference type="CDD" id="cd13539">
    <property type="entry name" value="PBP2_AvModA"/>
    <property type="match status" value="1"/>
</dbReference>
<feature type="signal peptide" evidence="6">
    <location>
        <begin position="1"/>
        <end position="25"/>
    </location>
</feature>
<evidence type="ECO:0000256" key="4">
    <source>
        <dbReference type="ARBA" id="ARBA00022729"/>
    </source>
</evidence>
<feature type="binding site" evidence="5">
    <location>
        <position position="77"/>
    </location>
    <ligand>
        <name>molybdate</name>
        <dbReference type="ChEBI" id="CHEBI:36264"/>
    </ligand>
</feature>
<dbReference type="Pfam" id="PF13531">
    <property type="entry name" value="SBP_bac_11"/>
    <property type="match status" value="1"/>
</dbReference>
<sequence length="268" mass="29203">MKKKTLFTLFTFVILVCFSLVGCRANQENTSKSENTTTQKTELTVAAASSLKKAFTEIGSEFEKDNNSKVTFSFGATSTLAEQVINGAPFDLFVAANVKDVDKLIEKGALISDTKKLYALGLVGIATPKNSKVQVKTIEDLLNPEIKKIAIANPETAPYGLAAKNALETAGLWDKLKSKMVYGKSISETATLITTGNADAGFIALSLKDDKTLNFNLIDQKMHKPLNQAMAIVKASKNQELAKKFIEYVNSEKGKLIMNKYGFEAPKE</sequence>
<dbReference type="PANTHER" id="PTHR30632:SF14">
    <property type="entry name" value="TUNGSTATE_MOLYBDATE_CHROMATE-BINDING PROTEIN MODA"/>
    <property type="match status" value="1"/>
</dbReference>
<evidence type="ECO:0000256" key="3">
    <source>
        <dbReference type="ARBA" id="ARBA00022723"/>
    </source>
</evidence>
<accession>A0A0J8D9M7</accession>
<proteinExistence type="inferred from homology"/>
<dbReference type="FunFam" id="3.40.190.10:FF:000035">
    <property type="entry name" value="Molybdate ABC transporter substrate-binding protein"/>
    <property type="match status" value="1"/>
</dbReference>
<dbReference type="GO" id="GO:1901359">
    <property type="term" value="F:tungstate binding"/>
    <property type="evidence" value="ECO:0007669"/>
    <property type="project" value="UniProtKB-ARBA"/>
</dbReference>
<keyword evidence="2 5" id="KW-0500">Molybdenum</keyword>
<comment type="caution">
    <text evidence="7">The sequence shown here is derived from an EMBL/GenBank/DDBJ whole genome shotgun (WGS) entry which is preliminary data.</text>
</comment>
<keyword evidence="8" id="KW-1185">Reference proteome</keyword>
<keyword evidence="7" id="KW-0449">Lipoprotein</keyword>
<dbReference type="PIRSF" id="PIRSF004846">
    <property type="entry name" value="ModA"/>
    <property type="match status" value="1"/>
</dbReference>
<name>A0A0J8D9M7_CLOCY</name>
<dbReference type="PROSITE" id="PS51257">
    <property type="entry name" value="PROKAR_LIPOPROTEIN"/>
    <property type="match status" value="1"/>
</dbReference>